<accession>A0A7W1X8S3</accession>
<dbReference type="Proteomes" id="UP000530514">
    <property type="component" value="Unassembled WGS sequence"/>
</dbReference>
<dbReference type="InterPro" id="IPR012452">
    <property type="entry name" value="DUF1657"/>
</dbReference>
<organism evidence="1 2">
    <name type="scientific">Thermoactinomyces daqus</name>
    <dbReference type="NCBI Taxonomy" id="1329516"/>
    <lineage>
        <taxon>Bacteria</taxon>
        <taxon>Bacillati</taxon>
        <taxon>Bacillota</taxon>
        <taxon>Bacilli</taxon>
        <taxon>Bacillales</taxon>
        <taxon>Thermoactinomycetaceae</taxon>
        <taxon>Thermoactinomyces</taxon>
    </lineage>
</organism>
<protein>
    <submittedName>
        <fullName evidence="1">DUF1657 domain-containing protein</fullName>
    </submittedName>
</protein>
<dbReference type="AlphaFoldDB" id="A0A7W1X8S3"/>
<proteinExistence type="predicted"/>
<dbReference type="EMBL" id="JACEIP010000005">
    <property type="protein sequence ID" value="MBA4542177.1"/>
    <property type="molecule type" value="Genomic_DNA"/>
</dbReference>
<evidence type="ECO:0000313" key="1">
    <source>
        <dbReference type="EMBL" id="MBA4542177.1"/>
    </source>
</evidence>
<gene>
    <name evidence="1" type="ORF">H1164_04585</name>
</gene>
<dbReference type="RefSeq" id="WP_033099714.1">
    <property type="nucleotide sequence ID" value="NZ_JACEIP010000005.1"/>
</dbReference>
<dbReference type="OrthoDB" id="1684731at2"/>
<comment type="caution">
    <text evidence="1">The sequence shown here is derived from an EMBL/GenBank/DDBJ whole genome shotgun (WGS) entry which is preliminary data.</text>
</comment>
<dbReference type="Pfam" id="PF07870">
    <property type="entry name" value="DUF1657"/>
    <property type="match status" value="1"/>
</dbReference>
<keyword evidence="2" id="KW-1185">Reference proteome</keyword>
<evidence type="ECO:0000313" key="2">
    <source>
        <dbReference type="Proteomes" id="UP000530514"/>
    </source>
</evidence>
<sequence length="68" mass="7590">MTVAAKVKTCLASLRSAQAGLEQFSVESQTQDAKKVFSEAAQTVLEIIEQVERRVGELEREEPEYKGF</sequence>
<reference evidence="1 2" key="1">
    <citation type="submission" date="2020-07" db="EMBL/GenBank/DDBJ databases">
        <authorList>
            <person name="Feng H."/>
        </authorList>
    </citation>
    <scope>NUCLEOTIDE SEQUENCE [LARGE SCALE GENOMIC DNA]</scope>
    <source>
        <strain evidence="2">s-11</strain>
    </source>
</reference>
<name>A0A7W1X8S3_9BACL</name>